<dbReference type="OrthoDB" id="6779410at2759"/>
<gene>
    <name evidence="1" type="ORF">PMACD_LOCUS1417</name>
</gene>
<organism evidence="1 2">
    <name type="scientific">Pieris macdunnoughi</name>
    <dbReference type="NCBI Taxonomy" id="345717"/>
    <lineage>
        <taxon>Eukaryota</taxon>
        <taxon>Metazoa</taxon>
        <taxon>Ecdysozoa</taxon>
        <taxon>Arthropoda</taxon>
        <taxon>Hexapoda</taxon>
        <taxon>Insecta</taxon>
        <taxon>Pterygota</taxon>
        <taxon>Neoptera</taxon>
        <taxon>Endopterygota</taxon>
        <taxon>Lepidoptera</taxon>
        <taxon>Glossata</taxon>
        <taxon>Ditrysia</taxon>
        <taxon>Papilionoidea</taxon>
        <taxon>Pieridae</taxon>
        <taxon>Pierinae</taxon>
        <taxon>Pieris</taxon>
    </lineage>
</organism>
<accession>A0A821M939</accession>
<dbReference type="AlphaFoldDB" id="A0A821M939"/>
<evidence type="ECO:0000313" key="2">
    <source>
        <dbReference type="Proteomes" id="UP000663880"/>
    </source>
</evidence>
<comment type="caution">
    <text evidence="1">The sequence shown here is derived from an EMBL/GenBank/DDBJ whole genome shotgun (WGS) entry which is preliminary data.</text>
</comment>
<keyword evidence="2" id="KW-1185">Reference proteome</keyword>
<proteinExistence type="predicted"/>
<reference evidence="1" key="1">
    <citation type="submission" date="2021-02" db="EMBL/GenBank/DDBJ databases">
        <authorList>
            <person name="Steward A R."/>
        </authorList>
    </citation>
    <scope>NUCLEOTIDE SEQUENCE</scope>
</reference>
<name>A0A821M939_9NEOP</name>
<dbReference type="Proteomes" id="UP000663880">
    <property type="component" value="Unassembled WGS sequence"/>
</dbReference>
<evidence type="ECO:0000313" key="1">
    <source>
        <dbReference type="EMBL" id="CAF4763168.1"/>
    </source>
</evidence>
<protein>
    <submittedName>
        <fullName evidence="1">Uncharacterized protein</fullName>
    </submittedName>
</protein>
<sequence length="111" mass="12354">MSNFTVVIGSSKSALDNVRTYYWCENEHAKSSSEIASAVFDTLISLDIPSDKTRVRLFADGCGGQNKNTILVGMCMKWLYSNAPPHVKKLEIIFPMVGHSFLPPDRVFAKI</sequence>
<dbReference type="EMBL" id="CAJOBZ010000002">
    <property type="protein sequence ID" value="CAF4763168.1"/>
    <property type="molecule type" value="Genomic_DNA"/>
</dbReference>